<feature type="repeat" description="HEAT" evidence="4">
    <location>
        <begin position="1935"/>
        <end position="1972"/>
    </location>
</feature>
<evidence type="ECO:0000256" key="1">
    <source>
        <dbReference type="ARBA" id="ARBA00007366"/>
    </source>
</evidence>
<dbReference type="SUPFAM" id="SSF48371">
    <property type="entry name" value="ARM repeat"/>
    <property type="match status" value="4"/>
</dbReference>
<dbReference type="InterPro" id="IPR021133">
    <property type="entry name" value="HEAT_type_2"/>
</dbReference>
<evidence type="ECO:0000313" key="6">
    <source>
        <dbReference type="EMBL" id="KAK5622308.1"/>
    </source>
</evidence>
<feature type="domain" description="TOG" evidence="5">
    <location>
        <begin position="1294"/>
        <end position="1527"/>
    </location>
</feature>
<dbReference type="Gene3D" id="1.25.10.10">
    <property type="entry name" value="Leucine-rich Repeat Variant"/>
    <property type="match status" value="5"/>
</dbReference>
<dbReference type="InterPro" id="IPR034085">
    <property type="entry name" value="TOG"/>
</dbReference>
<feature type="repeat" description="HEAT" evidence="4">
    <location>
        <begin position="1707"/>
        <end position="1743"/>
    </location>
</feature>
<dbReference type="FunFam" id="1.25.10.10:FF:000096">
    <property type="entry name" value="eIF-2-alpha kinase activator gcn1"/>
    <property type="match status" value="1"/>
</dbReference>
<dbReference type="Proteomes" id="UP001311232">
    <property type="component" value="Unassembled WGS sequence"/>
</dbReference>
<dbReference type="Pfam" id="PF25801">
    <property type="entry name" value="HEAT_GCN1_C_2"/>
    <property type="match status" value="1"/>
</dbReference>
<dbReference type="InterPro" id="IPR057546">
    <property type="entry name" value="HEAT_GCN1"/>
</dbReference>
<dbReference type="Pfam" id="PF24987">
    <property type="entry name" value="HEAT_EF3_N"/>
    <property type="match status" value="2"/>
</dbReference>
<dbReference type="InterPro" id="IPR004155">
    <property type="entry name" value="PBS_lyase_HEAT"/>
</dbReference>
<evidence type="ECO:0000256" key="3">
    <source>
        <dbReference type="ARBA" id="ARBA00022737"/>
    </source>
</evidence>
<feature type="repeat" description="HEAT" evidence="4">
    <location>
        <begin position="1587"/>
        <end position="1625"/>
    </location>
</feature>
<dbReference type="GO" id="GO:0005829">
    <property type="term" value="C:cytosol"/>
    <property type="evidence" value="ECO:0007669"/>
    <property type="project" value="TreeGrafter"/>
</dbReference>
<dbReference type="InterPro" id="IPR016024">
    <property type="entry name" value="ARM-type_fold"/>
</dbReference>
<dbReference type="Pfam" id="PF24993">
    <property type="entry name" value="GNC1_N"/>
    <property type="match status" value="1"/>
</dbReference>
<dbReference type="FunFam" id="1.25.10.10:FF:000090">
    <property type="entry name" value="eIF-2-alpha kinase activator GCN1"/>
    <property type="match status" value="1"/>
</dbReference>
<dbReference type="SMART" id="SM01349">
    <property type="entry name" value="TOG"/>
    <property type="match status" value="2"/>
</dbReference>
<gene>
    <name evidence="6" type="primary">GCN1</name>
    <name evidence="6" type="ORF">CRENBAI_005949</name>
</gene>
<dbReference type="Pfam" id="PF23271">
    <property type="entry name" value="HEAT_GCN1"/>
    <property type="match status" value="1"/>
</dbReference>
<dbReference type="PROSITE" id="PS50077">
    <property type="entry name" value="HEAT_REPEAT"/>
    <property type="match status" value="4"/>
</dbReference>
<feature type="domain" description="TOG" evidence="5">
    <location>
        <begin position="2186"/>
        <end position="2412"/>
    </location>
</feature>
<protein>
    <submittedName>
        <fullName evidence="6">Translational activator of GCN4</fullName>
    </submittedName>
</protein>
<dbReference type="EMBL" id="JAHHUM010000142">
    <property type="protein sequence ID" value="KAK5622308.1"/>
    <property type="molecule type" value="Genomic_DNA"/>
</dbReference>
<dbReference type="SMART" id="SM00567">
    <property type="entry name" value="EZ_HEAT"/>
    <property type="match status" value="3"/>
</dbReference>
<dbReference type="Pfam" id="PF24984">
    <property type="entry name" value="HEAT_EF3_GNC1"/>
    <property type="match status" value="1"/>
</dbReference>
<feature type="repeat" description="HEAT" evidence="4">
    <location>
        <begin position="1545"/>
        <end position="1583"/>
    </location>
</feature>
<keyword evidence="7" id="KW-1185">Reference proteome</keyword>
<keyword evidence="3" id="KW-0677">Repeat</keyword>
<dbReference type="InterPro" id="IPR011989">
    <property type="entry name" value="ARM-like"/>
</dbReference>
<reference evidence="6 7" key="1">
    <citation type="submission" date="2021-06" db="EMBL/GenBank/DDBJ databases">
        <authorList>
            <person name="Palmer J.M."/>
        </authorList>
    </citation>
    <scope>NUCLEOTIDE SEQUENCE [LARGE SCALE GENOMIC DNA]</scope>
    <source>
        <strain evidence="6 7">MEX-2019</strain>
        <tissue evidence="6">Muscle</tissue>
    </source>
</reference>
<evidence type="ECO:0000313" key="7">
    <source>
        <dbReference type="Proteomes" id="UP001311232"/>
    </source>
</evidence>
<dbReference type="GO" id="GO:0019887">
    <property type="term" value="F:protein kinase regulator activity"/>
    <property type="evidence" value="ECO:0007669"/>
    <property type="project" value="TreeGrafter"/>
</dbReference>
<keyword evidence="2" id="KW-0597">Phosphoprotein</keyword>
<proteinExistence type="inferred from homology"/>
<evidence type="ECO:0000259" key="5">
    <source>
        <dbReference type="SMART" id="SM01349"/>
    </source>
</evidence>
<dbReference type="InterPro" id="IPR056810">
    <property type="entry name" value="GNC1-like_N"/>
</dbReference>
<accession>A0AAV9SME9</accession>
<dbReference type="PANTHER" id="PTHR23346:SF7">
    <property type="entry name" value="STALLED RIBOSOME SENSOR GCN1"/>
    <property type="match status" value="1"/>
</dbReference>
<dbReference type="PANTHER" id="PTHR23346">
    <property type="entry name" value="TRANSLATIONAL ACTIVATOR GCN1-RELATED"/>
    <property type="match status" value="1"/>
</dbReference>
<evidence type="ECO:0000256" key="2">
    <source>
        <dbReference type="ARBA" id="ARBA00022553"/>
    </source>
</evidence>
<comment type="caution">
    <text evidence="6">The sequence shown here is derived from an EMBL/GenBank/DDBJ whole genome shotgun (WGS) entry which is preliminary data.</text>
</comment>
<dbReference type="FunFam" id="1.25.10.10:FF:000162">
    <property type="entry name" value="GCN1, eIF2 alpha kinase activator homolog"/>
    <property type="match status" value="1"/>
</dbReference>
<name>A0AAV9SME9_9TELE</name>
<dbReference type="GO" id="GO:0006417">
    <property type="term" value="P:regulation of translation"/>
    <property type="evidence" value="ECO:0007669"/>
    <property type="project" value="TreeGrafter"/>
</dbReference>
<sequence length="2602" mass="285247">MAADTQVSDTLKKFAVKSLLSKEFLQLFWAPNPQKKRKSSGSAAFISLSWTCLLIPKVFSAPEKREGPMWKKMVEVQSLLVAEVVGGAKTTAKKSSLRNLCHLWEDKPGLVDHYISTLLTLDQSPTTVPMLGVCLDFCTAQKDKTTIEKHKSSLLDFYIKSVLMSKAKPQQHILDKSGSLLRHVTHSEFKELLLPTLQKTMLRSPENAMRTVSFLLSAVTLDLSQYAMDIGKAIASQLKANNAQLMEEAVKAMQNLAQQCSDATAVQDIVTHLFKILGGSEGKLTIVAQKMSVLSGIASCSHHAVSGTSSQTLSSTVSVMFIPYLQQEVHEGTLVHAVSVLSQWSSRLTVEVPATLLDWFKKAYNLKTSTSAVRHAYLQTMLQAFKGDTLAQSSDLIPLLLQTVEKAAAQNSQHALLAEGVAASVLLSRHALLETQTEAKFTSFWNLILDEKKPLFTTEKFLSQGSEETLLTVLQLCERLFLDHAHRLNTSKSQMYHHATVAVLLSRSWSVRKRAQQTVRKLLSSLGGSSLAHGLLGELRVVINKHKVLPQDVLVSESGELTELGRSYTPPRVLLDALCVVCSAASQWGDPTEAENMAMETLVVTHHPSIVNARPGLWTVLLSSMKIKAEELIEKNLKAILPQLLEVNADSQAVKNAVGALSVLSPNKLLPQVMSHVTEALAQPTLLQVTREEYAIMQTPDGELYDNSIIQSAQKENTKKVNMKRENKAYSYKEQIIELELQEEIKKKKGIKDEVQLTSKQKEMIQIQLEKESAVRKRLQGLDVELQSAVGLLEATLKAGPAQITRELPAVLQVLMPLLHSPLAAPRIQQVFLDIGVCLMPKHLHNLGVLVGHVTLRLLKPECDLDQAWDEEDLDTATHRTVLLLNDHTVPQREGKTADVAPLAAPAFAFCFPLLNAMLRESSGSTEETESMMTRALQVINVHCQLRASTDGDDMALDENGPELLPRVNMLLLLTRVISTATPRLQVLASQCLTALCASAGGGDGCTVAEQPEIDVLLNALLSPCFSVRDASLRGLLEMEFALPTDSTESSGMSLLRRLWVARFDVEEEGRSLAEKLWESLGLELVPELCSMLIGDITHHVEAIRTAAAEAMSSAVSQYRDQSASVLGQLTELYHQKLYRPPPVLDALGRVISESPPDQWEARCGIALALNKLSQYLDESQVTPLFLFFVPDALNDRHTEVRRCMLDAALSALNTHGKDNVSSLLPVFEEFLKDAPQDASYDSVRQSVVILMGSLAKHLDKNDPKVKPIMAKLITALSTPSQQVQESVAGCLPPLVPAIKDDAAGIVRNLLQLLLESDKYAERKGAAYGLAGLVKGLGILALKQQDIMATLTDAIQDKKNFRRREGALFAFEMLCNMLGKLFEPYVVHVLPHLLLCFGDGNQYVREAADDCAKAVMRNLSAHGVKLVLPSLLVALEEESWRTKAGSVELLGAMAYCAPKQLSSCLPSIVPKLTEVLTDSHVKVQKAGQQALRQIGSVIRNPEILAITPILLDALTDPSKKTQTCLQTLLDTKFVHFIDAPSLALIMPIVQRAFQDRSTDTRKMAAQIIGNMYSLTDQKDLSPYLPSVIPGLKASLLDPVPEVRTVSAKALGAMVKGMGESCFDDLLPWLMETLASEQSSVDRSGAAQGLAEVMAGLGVEKLDKLMPDVVQTASKVDIASHVRDGYIMMFIYLPLTFGDKFTPYVGPIIPCILKALADENEYVRDTALRAGQRIISMYAETAIALLLPELEQGLFDDLWRIRFSSVQLLGDLLFHISGVTGKMTTETASEDDNFGTAASNKAIISALGAERRNRVLSGLYMGRSDTQLVVRQASLHVWKIVVSNTPRTLREILPTLFSLLLGFLASTCPDKRTIAARTLGDLVRKLGEKILPEIIPILEDGLRSDKSDERQGVCIGLSEIMKSTSKDAVLVFSESLVPTVRKALCDPLEEVREAAAKTFEQLHATIGHQALDDILPTLLKQLDDKETAEFALDGLKQVMAVKSRSVLPYLVPKLTAPPVNTRVLAFLSAVAGDALTRHLGVILPALLSSLKRKLGTEEEAQELCSCQTVILSVEDEAGQRIIIEDLLEATRGADPGLRQAAITILNAYFARTRLDYSAHIRTLLSGLIRLLNDSNPEVLSQSWDTINSITKKLDASSQLALIDDLHRDIKAVAPDVKGQHLPGFCLPKKGVTCILSVLREGVLTGSPEQKEEAAKALGGVIRLTSPEALRPSVVNITGPLIRILGDRFTWTVKTALLETLTLLLAKVGIALKPFLPQLQTTFLKALQDSSRGVRLRAAEALGQLVSIHTKVDPLFTEQLSAIRNAEDSGVRETMLQALRFVIQGAGSKVDPAIRKNITTTLLCMLGHDEDATRMASAGCIGELCAFLSEEELKNVLLQHVLADVSGVDWMVRHGRSLTLAIAVKSAPERLCGKDYYETVTETVLVNATADRIPIATSGIRAVGYLMRHQLRTEGGNSVSQRIITQLVKCLQNQSSDIRLVSERVLWWVFKDPATPSMEDSLIKPLLKSLLDNTKDKNTTVRAQSEHTIVNLLRLRQGEETMQSITAILDSASNELLSECHRRSLKKIASLPDSNEEIDDTILT</sequence>
<comment type="similarity">
    <text evidence="1">Belongs to the GCN1 family.</text>
</comment>
<evidence type="ECO:0000256" key="4">
    <source>
        <dbReference type="PROSITE-ProRule" id="PRU00103"/>
    </source>
</evidence>
<dbReference type="GO" id="GO:0034198">
    <property type="term" value="P:cellular response to amino acid starvation"/>
    <property type="evidence" value="ECO:0007669"/>
    <property type="project" value="TreeGrafter"/>
</dbReference>
<organism evidence="6 7">
    <name type="scientific">Crenichthys baileyi</name>
    <name type="common">White River springfish</name>
    <dbReference type="NCBI Taxonomy" id="28760"/>
    <lineage>
        <taxon>Eukaryota</taxon>
        <taxon>Metazoa</taxon>
        <taxon>Chordata</taxon>
        <taxon>Craniata</taxon>
        <taxon>Vertebrata</taxon>
        <taxon>Euteleostomi</taxon>
        <taxon>Actinopterygii</taxon>
        <taxon>Neopterygii</taxon>
        <taxon>Teleostei</taxon>
        <taxon>Neoteleostei</taxon>
        <taxon>Acanthomorphata</taxon>
        <taxon>Ovalentaria</taxon>
        <taxon>Atherinomorphae</taxon>
        <taxon>Cyprinodontiformes</taxon>
        <taxon>Goodeidae</taxon>
        <taxon>Crenichthys</taxon>
    </lineage>
</organism>